<dbReference type="RefSeq" id="WP_186815912.1">
    <property type="nucleotide sequence ID" value="NZ_BJXB01000006.1"/>
</dbReference>
<keyword evidence="6" id="KW-1185">Reference proteome</keyword>
<evidence type="ECO:0000313" key="5">
    <source>
        <dbReference type="EMBL" id="GEM46025.1"/>
    </source>
</evidence>
<dbReference type="Pfam" id="PF00004">
    <property type="entry name" value="AAA"/>
    <property type="match status" value="1"/>
</dbReference>
<comment type="similarity">
    <text evidence="1">Belongs to the AAA ATPase family.</text>
</comment>
<evidence type="ECO:0000256" key="3">
    <source>
        <dbReference type="ARBA" id="ARBA00022840"/>
    </source>
</evidence>
<dbReference type="SUPFAM" id="SSF52540">
    <property type="entry name" value="P-loop containing nucleoside triphosphate hydrolases"/>
    <property type="match status" value="1"/>
</dbReference>
<keyword evidence="3" id="KW-0067">ATP-binding</keyword>
<evidence type="ECO:0000259" key="4">
    <source>
        <dbReference type="SMART" id="SM00382"/>
    </source>
</evidence>
<dbReference type="InterPro" id="IPR050221">
    <property type="entry name" value="26S_Proteasome_ATPase"/>
</dbReference>
<feature type="domain" description="AAA+ ATPase" evidence="4">
    <location>
        <begin position="374"/>
        <end position="506"/>
    </location>
</feature>
<evidence type="ECO:0000256" key="2">
    <source>
        <dbReference type="ARBA" id="ARBA00022741"/>
    </source>
</evidence>
<dbReference type="InterPro" id="IPR003593">
    <property type="entry name" value="AAA+_ATPase"/>
</dbReference>
<comment type="caution">
    <text evidence="5">The sequence shown here is derived from an EMBL/GenBank/DDBJ whole genome shotgun (WGS) entry which is preliminary data.</text>
</comment>
<keyword evidence="2" id="KW-0547">Nucleotide-binding</keyword>
<sequence length="586" mass="65617">MIDLKPFQSHFYQMLRFALPAISEHLGGLQEVPFLEAYQEELSSVGSTRVPYSQPIERLKDSLNLTEEELALLLLIGSVEEDVRFSALFEGLGGHPHPTVGLLEQWWQDYTLEPPRHLLERWIKLGVLRAVHQEGTRLQRSVCVQPELWEILRGNSGHLELYMPPAQLPALADLFLPEGFQVPPLKDLLVGGVRHSGRKTLLKALARHHQKGILTTHLTEGFHENAVLALVLDAVPLVVLPASPEPMVLPELPLDIPVFATCSVHQVVHTRAYRMALQTPGPAERKRIWKTATGREPETLHRRLPVGNLIRLGRGESLAVQALHPSVNRLPACGSYQDLALPEHVLQDLKLLETRCRFRERLGQHLPEVLTPPVGVKALFSGPSGTGKTLTARVLAGVLDMPLFRVDLSKVVSKFIGETEKNLDEVFEQAESQDVILLLDEGDALLTQRTAVGNANDRYANLETNYLLQRLEHYEGILLITTNASDRIDAAFQRRMDLTIDFPAPRAAERARIWTLHLPAAHALARDEIEHVAETCDLTGGQIRNVVLQATLLSLQDERPLAFRHLQVALRREYRKLGIHPPTGEP</sequence>
<dbReference type="InterPro" id="IPR003959">
    <property type="entry name" value="ATPase_AAA_core"/>
</dbReference>
<dbReference type="Proteomes" id="UP000321306">
    <property type="component" value="Unassembled WGS sequence"/>
</dbReference>
<evidence type="ECO:0000313" key="6">
    <source>
        <dbReference type="Proteomes" id="UP000321306"/>
    </source>
</evidence>
<dbReference type="AlphaFoldDB" id="A0A511MZI6"/>
<dbReference type="Gene3D" id="3.40.50.300">
    <property type="entry name" value="P-loop containing nucleotide triphosphate hydrolases"/>
    <property type="match status" value="1"/>
</dbReference>
<dbReference type="GO" id="GO:0016887">
    <property type="term" value="F:ATP hydrolysis activity"/>
    <property type="evidence" value="ECO:0007669"/>
    <property type="project" value="InterPro"/>
</dbReference>
<dbReference type="SMART" id="SM00382">
    <property type="entry name" value="AAA"/>
    <property type="match status" value="1"/>
</dbReference>
<accession>A0A511MZI6</accession>
<dbReference type="EMBL" id="BJXB01000006">
    <property type="protein sequence ID" value="GEM46025.1"/>
    <property type="molecule type" value="Genomic_DNA"/>
</dbReference>
<dbReference type="CDD" id="cd19481">
    <property type="entry name" value="RecA-like_protease"/>
    <property type="match status" value="1"/>
</dbReference>
<name>A0A511MZI6_DEIC1</name>
<protein>
    <recommendedName>
        <fullName evidence="4">AAA+ ATPase domain-containing protein</fullName>
    </recommendedName>
</protein>
<organism evidence="5 6">
    <name type="scientific">Deinococcus cellulosilyticus (strain DSM 18568 / NBRC 106333 / KACC 11606 / 5516J-15)</name>
    <dbReference type="NCBI Taxonomy" id="1223518"/>
    <lineage>
        <taxon>Bacteria</taxon>
        <taxon>Thermotogati</taxon>
        <taxon>Deinococcota</taxon>
        <taxon>Deinococci</taxon>
        <taxon>Deinococcales</taxon>
        <taxon>Deinococcaceae</taxon>
        <taxon>Deinococcus</taxon>
    </lineage>
</organism>
<dbReference type="InterPro" id="IPR027417">
    <property type="entry name" value="P-loop_NTPase"/>
</dbReference>
<evidence type="ECO:0000256" key="1">
    <source>
        <dbReference type="ARBA" id="ARBA00006914"/>
    </source>
</evidence>
<dbReference type="PANTHER" id="PTHR23073">
    <property type="entry name" value="26S PROTEASOME REGULATORY SUBUNIT"/>
    <property type="match status" value="1"/>
</dbReference>
<reference evidence="5 6" key="1">
    <citation type="submission" date="2019-07" db="EMBL/GenBank/DDBJ databases">
        <title>Whole genome shotgun sequence of Deinococcus cellulosilyticus NBRC 106333.</title>
        <authorList>
            <person name="Hosoyama A."/>
            <person name="Uohara A."/>
            <person name="Ohji S."/>
            <person name="Ichikawa N."/>
        </authorList>
    </citation>
    <scope>NUCLEOTIDE SEQUENCE [LARGE SCALE GENOMIC DNA]</scope>
    <source>
        <strain evidence="5 6">NBRC 106333</strain>
    </source>
</reference>
<dbReference type="GO" id="GO:0005524">
    <property type="term" value="F:ATP binding"/>
    <property type="evidence" value="ECO:0007669"/>
    <property type="project" value="UniProtKB-KW"/>
</dbReference>
<proteinExistence type="inferred from homology"/>
<gene>
    <name evidence="5" type="ORF">DC3_16600</name>
</gene>